<dbReference type="Gene3D" id="1.10.10.10">
    <property type="entry name" value="Winged helix-like DNA-binding domain superfamily/Winged helix DNA-binding domain"/>
    <property type="match status" value="1"/>
</dbReference>
<comment type="caution">
    <text evidence="7">The sequence shown here is derived from an EMBL/GenBank/DDBJ whole genome shotgun (WGS) entry which is preliminary data.</text>
</comment>
<dbReference type="PRINTS" id="PR00364">
    <property type="entry name" value="DISEASERSIST"/>
</dbReference>
<dbReference type="SMART" id="SM00028">
    <property type="entry name" value="TPR"/>
    <property type="match status" value="5"/>
</dbReference>
<dbReference type="Gene3D" id="3.40.50.300">
    <property type="entry name" value="P-loop containing nucleotide triphosphate hydrolases"/>
    <property type="match status" value="1"/>
</dbReference>
<evidence type="ECO:0000256" key="5">
    <source>
        <dbReference type="PROSITE-ProRule" id="PRU01091"/>
    </source>
</evidence>
<evidence type="ECO:0000256" key="4">
    <source>
        <dbReference type="ARBA" id="ARBA00023163"/>
    </source>
</evidence>
<comment type="similarity">
    <text evidence="1">Belongs to the AfsR/DnrI/RedD regulatory family.</text>
</comment>
<dbReference type="Pfam" id="PF03704">
    <property type="entry name" value="BTAD"/>
    <property type="match status" value="1"/>
</dbReference>
<dbReference type="SUPFAM" id="SSF46894">
    <property type="entry name" value="C-terminal effector domain of the bipartite response regulators"/>
    <property type="match status" value="1"/>
</dbReference>
<proteinExistence type="inferred from homology"/>
<dbReference type="CDD" id="cd15831">
    <property type="entry name" value="BTAD"/>
    <property type="match status" value="1"/>
</dbReference>
<protein>
    <submittedName>
        <fullName evidence="7">DNA-binding SARP family transcriptional activator</fullName>
    </submittedName>
</protein>
<sequence length="940" mass="101750">MDREGFRRRGDAVVGELRVLGPVRARAGARWVEVGHARQQCVLVALVVDANRVVGADQLLDRAWGERVPAKGRETLYAYLSRLRRALSELRDVTIVRRSGGWELQVDPDAVDLHRFGRLLVRARSTPDPAAGAAVAEQALALWRGEPFTGLDTPWINSVRESLQQRRRAAELDHTDLALRAGRHTDVLPVLAARAREHPLDERVAAQYLVALYRCGRQADALTHYHAVRTRLAEELGADPGPELRALHEGILTADAALTATEPAPAVPRPVPRQLPAAPPHFTGRAIELAALTTTAGEATTAVVSIVAGPGGIGKTWLALHWAHRDAHRFPDGQLFVDLRGFSPDGPPLDPAVAVRGFLDALGVEPGRVPVDAHAQTALFRSLVADKRVLLVLDNAADAAQVTPLLPGTASCAVLVTSRNLLPGLVAGHGARLLALPVLDHAEARRLLTARLGAARAEAEPAAVADLVRSCGGFPLALSIIAGRAHSHPHLSLAAIAAELRDSGLEALDGGDPAASLPAVLSWSHRALTADQATAFALLSTAPGPDIGVPAAACLTGLCPNDTRAVLRVLEQASLVVQDTPGRYRMHDLVRARAARLAAELPEEARQAALRRVLDFYTHTAHAADRLLYPHRLPVPLGTPGPGVRPHPLPDVPAALAWFDTEHANLLAAQHTAVTAGHHDAVWRIAWTLNTFHSRRGRLRDELAGWQAALDVATHLTDPTAHIAIHRHLGLAHAEVERHAEAAEHLHQALDRAARHHDVVHQGHILFDLAWAAERRGDLREALEHSRRALDLVVAHDDDYPVWRADALNQVGWHTARLGDHDTARAHCQAALALHRRHGNPTGEAHALANLGYVDNLAGEHERALDRCRQALTLLRDAGDAYYVAVVRDLMGHACTALGRHTEARAAWREARELYRQQGRHDDVDRVRRQLDGPTSLVVG</sequence>
<dbReference type="InterPro" id="IPR036388">
    <property type="entry name" value="WH-like_DNA-bd_sf"/>
</dbReference>
<dbReference type="InterPro" id="IPR051677">
    <property type="entry name" value="AfsR-DnrI-RedD_regulator"/>
</dbReference>
<feature type="domain" description="OmpR/PhoB-type" evidence="6">
    <location>
        <begin position="4"/>
        <end position="106"/>
    </location>
</feature>
<dbReference type="SMART" id="SM01043">
    <property type="entry name" value="BTAD"/>
    <property type="match status" value="1"/>
</dbReference>
<feature type="DNA-binding region" description="OmpR/PhoB-type" evidence="5">
    <location>
        <begin position="4"/>
        <end position="106"/>
    </location>
</feature>
<dbReference type="EMBL" id="VFPP01000001">
    <property type="protein sequence ID" value="TQM77994.1"/>
    <property type="molecule type" value="Genomic_DNA"/>
</dbReference>
<dbReference type="GO" id="GO:0003677">
    <property type="term" value="F:DNA binding"/>
    <property type="evidence" value="ECO:0007669"/>
    <property type="project" value="UniProtKB-UniRule"/>
</dbReference>
<dbReference type="InterPro" id="IPR027417">
    <property type="entry name" value="P-loop_NTPase"/>
</dbReference>
<dbReference type="InterPro" id="IPR005158">
    <property type="entry name" value="BTAD"/>
</dbReference>
<dbReference type="SUPFAM" id="SSF48452">
    <property type="entry name" value="TPR-like"/>
    <property type="match status" value="2"/>
</dbReference>
<keyword evidence="8" id="KW-1185">Reference proteome</keyword>
<dbReference type="Gene3D" id="1.25.40.10">
    <property type="entry name" value="Tetratricopeptide repeat domain"/>
    <property type="match status" value="3"/>
</dbReference>
<dbReference type="GO" id="GO:0006355">
    <property type="term" value="P:regulation of DNA-templated transcription"/>
    <property type="evidence" value="ECO:0007669"/>
    <property type="project" value="InterPro"/>
</dbReference>
<dbReference type="InterPro" id="IPR011990">
    <property type="entry name" value="TPR-like_helical_dom_sf"/>
</dbReference>
<evidence type="ECO:0000256" key="1">
    <source>
        <dbReference type="ARBA" id="ARBA00005820"/>
    </source>
</evidence>
<dbReference type="PANTHER" id="PTHR35807">
    <property type="entry name" value="TRANSCRIPTIONAL REGULATOR REDD-RELATED"/>
    <property type="match status" value="1"/>
</dbReference>
<keyword evidence="4" id="KW-0804">Transcription</keyword>
<name>A0A543J580_9PSEU</name>
<accession>A0A543J580</accession>
<keyword evidence="3 5" id="KW-0238">DNA-binding</keyword>
<evidence type="ECO:0000313" key="8">
    <source>
        <dbReference type="Proteomes" id="UP000316628"/>
    </source>
</evidence>
<dbReference type="Pfam" id="PF00486">
    <property type="entry name" value="Trans_reg_C"/>
    <property type="match status" value="1"/>
</dbReference>
<evidence type="ECO:0000313" key="7">
    <source>
        <dbReference type="EMBL" id="TQM77994.1"/>
    </source>
</evidence>
<evidence type="ECO:0000256" key="2">
    <source>
        <dbReference type="ARBA" id="ARBA00023015"/>
    </source>
</evidence>
<dbReference type="PANTHER" id="PTHR35807:SF1">
    <property type="entry name" value="TRANSCRIPTIONAL REGULATOR REDD"/>
    <property type="match status" value="1"/>
</dbReference>
<gene>
    <name evidence="7" type="ORF">FHX81_0243</name>
</gene>
<keyword evidence="2" id="KW-0805">Transcription regulation</keyword>
<dbReference type="PROSITE" id="PS51755">
    <property type="entry name" value="OMPR_PHOB"/>
    <property type="match status" value="1"/>
</dbReference>
<dbReference type="Pfam" id="PF13424">
    <property type="entry name" value="TPR_12"/>
    <property type="match status" value="2"/>
</dbReference>
<reference evidence="7 8" key="1">
    <citation type="submission" date="2019-06" db="EMBL/GenBank/DDBJ databases">
        <title>Sequencing the genomes of 1000 actinobacteria strains.</title>
        <authorList>
            <person name="Klenk H.-P."/>
        </authorList>
    </citation>
    <scope>NUCLEOTIDE SEQUENCE [LARGE SCALE GENOMIC DNA]</scope>
    <source>
        <strain evidence="7 8">DSM 45456</strain>
    </source>
</reference>
<dbReference type="GO" id="GO:0000160">
    <property type="term" value="P:phosphorelay signal transduction system"/>
    <property type="evidence" value="ECO:0007669"/>
    <property type="project" value="InterPro"/>
</dbReference>
<dbReference type="SUPFAM" id="SSF52540">
    <property type="entry name" value="P-loop containing nucleoside triphosphate hydrolases"/>
    <property type="match status" value="1"/>
</dbReference>
<evidence type="ECO:0000259" key="6">
    <source>
        <dbReference type="PROSITE" id="PS51755"/>
    </source>
</evidence>
<evidence type="ECO:0000256" key="3">
    <source>
        <dbReference type="ARBA" id="ARBA00023125"/>
    </source>
</evidence>
<dbReference type="InterPro" id="IPR016032">
    <property type="entry name" value="Sig_transdc_resp-reg_C-effctor"/>
</dbReference>
<dbReference type="InterPro" id="IPR001867">
    <property type="entry name" value="OmpR/PhoB-type_DNA-bd"/>
</dbReference>
<dbReference type="SMART" id="SM00862">
    <property type="entry name" value="Trans_reg_C"/>
    <property type="match status" value="1"/>
</dbReference>
<dbReference type="Proteomes" id="UP000316628">
    <property type="component" value="Unassembled WGS sequence"/>
</dbReference>
<dbReference type="GO" id="GO:0043531">
    <property type="term" value="F:ADP binding"/>
    <property type="evidence" value="ECO:0007669"/>
    <property type="project" value="InterPro"/>
</dbReference>
<dbReference type="AlphaFoldDB" id="A0A543J580"/>
<organism evidence="7 8">
    <name type="scientific">Saccharothrix saharensis</name>
    <dbReference type="NCBI Taxonomy" id="571190"/>
    <lineage>
        <taxon>Bacteria</taxon>
        <taxon>Bacillati</taxon>
        <taxon>Actinomycetota</taxon>
        <taxon>Actinomycetes</taxon>
        <taxon>Pseudonocardiales</taxon>
        <taxon>Pseudonocardiaceae</taxon>
        <taxon>Saccharothrix</taxon>
    </lineage>
</organism>
<dbReference type="InterPro" id="IPR019734">
    <property type="entry name" value="TPR_rpt"/>
</dbReference>